<comment type="caution">
    <text evidence="7">The sequence shown here is derived from an EMBL/GenBank/DDBJ whole genome shotgun (WGS) entry which is preliminary data.</text>
</comment>
<accession>A0A1Y5FD11</accession>
<proteinExistence type="predicted"/>
<keyword evidence="4 5" id="KW-0472">Membrane</keyword>
<feature type="transmembrane region" description="Helical" evidence="5">
    <location>
        <begin position="7"/>
        <end position="25"/>
    </location>
</feature>
<dbReference type="Proteomes" id="UP000196531">
    <property type="component" value="Unassembled WGS sequence"/>
</dbReference>
<comment type="subcellular location">
    <subcellularLocation>
        <location evidence="1">Endomembrane system</location>
        <topology evidence="1">Multi-pass membrane protein</topology>
    </subcellularLocation>
</comment>
<evidence type="ECO:0000259" key="6">
    <source>
        <dbReference type="SMART" id="SM00752"/>
    </source>
</evidence>
<gene>
    <name evidence="7" type="ORF">A9Q84_03085</name>
</gene>
<evidence type="ECO:0000256" key="2">
    <source>
        <dbReference type="ARBA" id="ARBA00022692"/>
    </source>
</evidence>
<feature type="transmembrane region" description="Helical" evidence="5">
    <location>
        <begin position="105"/>
        <end position="120"/>
    </location>
</feature>
<feature type="transmembrane region" description="Helical" evidence="5">
    <location>
        <begin position="245"/>
        <end position="267"/>
    </location>
</feature>
<feature type="transmembrane region" description="Helical" evidence="5">
    <location>
        <begin position="203"/>
        <end position="225"/>
    </location>
</feature>
<feature type="transmembrane region" description="Helical" evidence="5">
    <location>
        <begin position="141"/>
        <end position="160"/>
    </location>
</feature>
<evidence type="ECO:0000256" key="5">
    <source>
        <dbReference type="SAM" id="Phobius"/>
    </source>
</evidence>
<dbReference type="EMBL" id="MAAO01000002">
    <property type="protein sequence ID" value="OUS00182.1"/>
    <property type="molecule type" value="Genomic_DNA"/>
</dbReference>
<dbReference type="PANTHER" id="PTHR39535:SF2">
    <property type="entry name" value="HTTM DOMAIN-CONTAINING PROTEIN"/>
    <property type="match status" value="1"/>
</dbReference>
<reference evidence="8" key="1">
    <citation type="journal article" date="2017" name="Proc. Natl. Acad. Sci. U.S.A.">
        <title>Simulation of Deepwater Horizon oil plume reveals substrate specialization within a complex community of hydrocarbon-degraders.</title>
        <authorList>
            <person name="Hu P."/>
            <person name="Dubinsky E.A."/>
            <person name="Probst A.J."/>
            <person name="Wang J."/>
            <person name="Sieber C.M.K."/>
            <person name="Tom L.M."/>
            <person name="Gardinali P."/>
            <person name="Banfield J.F."/>
            <person name="Atlas R.M."/>
            <person name="Andersen G.L."/>
        </authorList>
    </citation>
    <scope>NUCLEOTIDE SEQUENCE [LARGE SCALE GENOMIC DNA]</scope>
</reference>
<keyword evidence="2 5" id="KW-0812">Transmembrane</keyword>
<protein>
    <recommendedName>
        <fullName evidence="6">HTTM-like domain-containing protein</fullName>
    </recommendedName>
</protein>
<name>A0A1Y5FD11_9BACT</name>
<evidence type="ECO:0000313" key="8">
    <source>
        <dbReference type="Proteomes" id="UP000196531"/>
    </source>
</evidence>
<evidence type="ECO:0000256" key="4">
    <source>
        <dbReference type="ARBA" id="ARBA00023136"/>
    </source>
</evidence>
<dbReference type="GO" id="GO:0012505">
    <property type="term" value="C:endomembrane system"/>
    <property type="evidence" value="ECO:0007669"/>
    <property type="project" value="UniProtKB-SubCell"/>
</dbReference>
<evidence type="ECO:0000256" key="1">
    <source>
        <dbReference type="ARBA" id="ARBA00004127"/>
    </source>
</evidence>
<dbReference type="InterPro" id="IPR011020">
    <property type="entry name" value="HTTM-like"/>
</dbReference>
<feature type="transmembrane region" description="Helical" evidence="5">
    <location>
        <begin position="69"/>
        <end position="93"/>
    </location>
</feature>
<organism evidence="7 8">
    <name type="scientific">Halobacteriovorax marinus</name>
    <dbReference type="NCBI Taxonomy" id="97084"/>
    <lineage>
        <taxon>Bacteria</taxon>
        <taxon>Pseudomonadati</taxon>
        <taxon>Bdellovibrionota</taxon>
        <taxon>Bacteriovoracia</taxon>
        <taxon>Bacteriovoracales</taxon>
        <taxon>Halobacteriovoraceae</taxon>
        <taxon>Halobacteriovorax</taxon>
    </lineage>
</organism>
<feature type="transmembrane region" description="Helical" evidence="5">
    <location>
        <begin position="45"/>
        <end position="62"/>
    </location>
</feature>
<dbReference type="PANTHER" id="PTHR39535">
    <property type="entry name" value="SPORULATION-DELAYING PROTEIN SDPB"/>
    <property type="match status" value="1"/>
</dbReference>
<sequence length="276" mass="32005">MNKQFRYLAIARALIAFSTFLVLILNNEVTLFGMENGLNHFSSKYEAWNIFFLLGVEEIFLMKLVAIGVLVLSFIGILPRFTILLQLWVHWSFINGSITIEGGDQVAYLVILFLTPLFLIDNRMHMWKKFDGKISKFKLELIRFCINLVKIQAAIIYFVASVGKYPVEQWLNGTSIYYWFVDPTFGLPDFLMTIFNPLMKSGWFMFFMGWSVLILELSLATGFIIKNKYKKYLFIGGIGMHFSIFLFHGLPNFMLSMIGILIIYLLIDTNKLEEVI</sequence>
<evidence type="ECO:0000313" key="7">
    <source>
        <dbReference type="EMBL" id="OUS00182.1"/>
    </source>
</evidence>
<keyword evidence="3 5" id="KW-1133">Transmembrane helix</keyword>
<dbReference type="SMART" id="SM00752">
    <property type="entry name" value="HTTM"/>
    <property type="match status" value="1"/>
</dbReference>
<dbReference type="InterPro" id="IPR052964">
    <property type="entry name" value="Sporulation_signal_mat"/>
</dbReference>
<dbReference type="AlphaFoldDB" id="A0A1Y5FD11"/>
<feature type="domain" description="HTTM-like" evidence="6">
    <location>
        <begin position="2"/>
        <end position="269"/>
    </location>
</feature>
<evidence type="ECO:0000256" key="3">
    <source>
        <dbReference type="ARBA" id="ARBA00022989"/>
    </source>
</evidence>